<organism evidence="1 2">
    <name type="scientific">Pluteus cervinus</name>
    <dbReference type="NCBI Taxonomy" id="181527"/>
    <lineage>
        <taxon>Eukaryota</taxon>
        <taxon>Fungi</taxon>
        <taxon>Dikarya</taxon>
        <taxon>Basidiomycota</taxon>
        <taxon>Agaricomycotina</taxon>
        <taxon>Agaricomycetes</taxon>
        <taxon>Agaricomycetidae</taxon>
        <taxon>Agaricales</taxon>
        <taxon>Pluteineae</taxon>
        <taxon>Pluteaceae</taxon>
        <taxon>Pluteus</taxon>
    </lineage>
</organism>
<dbReference type="EMBL" id="ML208260">
    <property type="protein sequence ID" value="TFK76363.1"/>
    <property type="molecule type" value="Genomic_DNA"/>
</dbReference>
<reference evidence="1 2" key="1">
    <citation type="journal article" date="2019" name="Nat. Ecol. Evol.">
        <title>Megaphylogeny resolves global patterns of mushroom evolution.</title>
        <authorList>
            <person name="Varga T."/>
            <person name="Krizsan K."/>
            <person name="Foldi C."/>
            <person name="Dima B."/>
            <person name="Sanchez-Garcia M."/>
            <person name="Sanchez-Ramirez S."/>
            <person name="Szollosi G.J."/>
            <person name="Szarkandi J.G."/>
            <person name="Papp V."/>
            <person name="Albert L."/>
            <person name="Andreopoulos W."/>
            <person name="Angelini C."/>
            <person name="Antonin V."/>
            <person name="Barry K.W."/>
            <person name="Bougher N.L."/>
            <person name="Buchanan P."/>
            <person name="Buyck B."/>
            <person name="Bense V."/>
            <person name="Catcheside P."/>
            <person name="Chovatia M."/>
            <person name="Cooper J."/>
            <person name="Damon W."/>
            <person name="Desjardin D."/>
            <person name="Finy P."/>
            <person name="Geml J."/>
            <person name="Haridas S."/>
            <person name="Hughes K."/>
            <person name="Justo A."/>
            <person name="Karasinski D."/>
            <person name="Kautmanova I."/>
            <person name="Kiss B."/>
            <person name="Kocsube S."/>
            <person name="Kotiranta H."/>
            <person name="LaButti K.M."/>
            <person name="Lechner B.E."/>
            <person name="Liimatainen K."/>
            <person name="Lipzen A."/>
            <person name="Lukacs Z."/>
            <person name="Mihaltcheva S."/>
            <person name="Morgado L.N."/>
            <person name="Niskanen T."/>
            <person name="Noordeloos M.E."/>
            <person name="Ohm R.A."/>
            <person name="Ortiz-Santana B."/>
            <person name="Ovrebo C."/>
            <person name="Racz N."/>
            <person name="Riley R."/>
            <person name="Savchenko A."/>
            <person name="Shiryaev A."/>
            <person name="Soop K."/>
            <person name="Spirin V."/>
            <person name="Szebenyi C."/>
            <person name="Tomsovsky M."/>
            <person name="Tulloss R.E."/>
            <person name="Uehling J."/>
            <person name="Grigoriev I.V."/>
            <person name="Vagvolgyi C."/>
            <person name="Papp T."/>
            <person name="Martin F.M."/>
            <person name="Miettinen O."/>
            <person name="Hibbett D.S."/>
            <person name="Nagy L.G."/>
        </authorList>
    </citation>
    <scope>NUCLEOTIDE SEQUENCE [LARGE SCALE GENOMIC DNA]</scope>
    <source>
        <strain evidence="1 2">NL-1719</strain>
    </source>
</reference>
<sequence length="668" mass="72881">MTSKILVVGSAAGSIKALFSKITSIDAKHGKFDLVLCIGDFFGPPKESSEDGDEVEDLLAGRLHAPIECYIMQGEYPLPHNVIDKFTQTNGELAKNVFLLTKSGLVTTANGLRIGCLGGIFENTVYSSSEAAPACIPLGFSSPFFSVQTTERLLSNTLSKGSSVRDYKSLASIQSSATSSQRVDVLLTNAWPSAITQLSSTPLPQSSLASTGCYPLDDIVKRLQPRYHFAALGGKPPVFWEREPYVWEDDSTEARISRFISLGSFGGESQGKKQRWFYAFSISPAGANPRPPNTTKNPFTEGSIRSKRTSEGEEPENFIFGNVRQPKRARMEQGTSGKPPAGYKCHRCQSSEHFIDTCPERVKPPEGYVCRICNTAGHLVRDCPTRHAVGDTGGKKPKPGYVCRACGSENHFLEDCLVANQSSHGGRERRHPPKEIGPGECWFCLSNPNLAKHLIVSIGAECYLTLPKGQIPSTQSPDVRKAVPGGGHVLIVPITHYPTYSTIPSDLALPILEETEKYKTALRAIYAKHQSVAVFFEVGRLNARGGHAHVQAVPIPRDLQDQVESAFLKEGQRQGIDFEGDSEAALESAYSGASGYFKVDLPDGKKMIHLMKNHVPFSVNFGRQVLVTLLGTPDRFDWKACALDDEAESHDAQTFKAAFEPFDPAALN</sequence>
<evidence type="ECO:0000313" key="2">
    <source>
        <dbReference type="Proteomes" id="UP000308600"/>
    </source>
</evidence>
<gene>
    <name evidence="1" type="ORF">BDN72DRAFT_785156</name>
</gene>
<dbReference type="Proteomes" id="UP000308600">
    <property type="component" value="Unassembled WGS sequence"/>
</dbReference>
<evidence type="ECO:0000313" key="1">
    <source>
        <dbReference type="EMBL" id="TFK76363.1"/>
    </source>
</evidence>
<accession>A0ACD3BE37</accession>
<proteinExistence type="predicted"/>
<protein>
    <submittedName>
        <fullName evidence="1">Nuclear protein</fullName>
    </submittedName>
</protein>
<name>A0ACD3BE37_9AGAR</name>
<keyword evidence="2" id="KW-1185">Reference proteome</keyword>